<dbReference type="EMBL" id="MDLC01000040">
    <property type="protein sequence ID" value="ODS23084.1"/>
    <property type="molecule type" value="Genomic_DNA"/>
</dbReference>
<name>A0A1D2QNF8_9GAMM</name>
<evidence type="ECO:0000256" key="1">
    <source>
        <dbReference type="SAM" id="Phobius"/>
    </source>
</evidence>
<accession>A0A1D2QNF8</accession>
<dbReference type="AlphaFoldDB" id="A0A1D2QNF8"/>
<comment type="caution">
    <text evidence="2">The sequence shown here is derived from an EMBL/GenBank/DDBJ whole genome shotgun (WGS) entry which is preliminary data.</text>
</comment>
<evidence type="ECO:0000313" key="3">
    <source>
        <dbReference type="Proteomes" id="UP000242502"/>
    </source>
</evidence>
<sequence length="100" mass="11617">MAKLINIYTISDGEDSVAKNSVVYQPEMLHPLFHQRLLKSLFISLSPNPQARVAIKLLRRLISAMLSPTVSILMWTFAILYHIRTITVLRIWMFQQVKHI</sequence>
<keyword evidence="1" id="KW-1133">Transmembrane helix</keyword>
<proteinExistence type="predicted"/>
<keyword evidence="1" id="KW-0812">Transmembrane</keyword>
<feature type="transmembrane region" description="Helical" evidence="1">
    <location>
        <begin position="61"/>
        <end position="83"/>
    </location>
</feature>
<dbReference type="STRING" id="62101.AB835_10800"/>
<dbReference type="Proteomes" id="UP000242502">
    <property type="component" value="Unassembled WGS sequence"/>
</dbReference>
<protein>
    <submittedName>
        <fullName evidence="2">Uncharacterized protein</fullName>
    </submittedName>
</protein>
<evidence type="ECO:0000313" key="2">
    <source>
        <dbReference type="EMBL" id="ODS23084.1"/>
    </source>
</evidence>
<gene>
    <name evidence="2" type="ORF">AB835_10800</name>
</gene>
<keyword evidence="1" id="KW-0472">Membrane</keyword>
<organism evidence="2 3">
    <name type="scientific">Candidatus Endobugula sertula</name>
    <name type="common">Bugula neritina bacterial symbiont</name>
    <dbReference type="NCBI Taxonomy" id="62101"/>
    <lineage>
        <taxon>Bacteria</taxon>
        <taxon>Pseudomonadati</taxon>
        <taxon>Pseudomonadota</taxon>
        <taxon>Gammaproteobacteria</taxon>
        <taxon>Cellvibrionales</taxon>
        <taxon>Cellvibrionaceae</taxon>
        <taxon>Candidatus Endobugula</taxon>
    </lineage>
</organism>
<reference evidence="2 3" key="1">
    <citation type="journal article" date="2016" name="Appl. Environ. Microbiol.">
        <title>Lack of Overt Genome Reduction in the Bryostatin-Producing Bryozoan Symbiont "Candidatus Endobugula sertula".</title>
        <authorList>
            <person name="Miller I.J."/>
            <person name="Vanee N."/>
            <person name="Fong S.S."/>
            <person name="Lim-Fong G.E."/>
            <person name="Kwan J.C."/>
        </authorList>
    </citation>
    <scope>NUCLEOTIDE SEQUENCE [LARGE SCALE GENOMIC DNA]</scope>
    <source>
        <strain evidence="2">AB1-4</strain>
    </source>
</reference>